<evidence type="ECO:0000313" key="1">
    <source>
        <dbReference type="EMBL" id="CAI8018866.1"/>
    </source>
</evidence>
<reference evidence="1" key="1">
    <citation type="submission" date="2023-03" db="EMBL/GenBank/DDBJ databases">
        <authorList>
            <person name="Steffen K."/>
            <person name="Cardenas P."/>
        </authorList>
    </citation>
    <scope>NUCLEOTIDE SEQUENCE</scope>
</reference>
<accession>A0AA35WJ01</accession>
<name>A0AA35WJ01_GEOBA</name>
<organism evidence="1 2">
    <name type="scientific">Geodia barretti</name>
    <name type="common">Barrett's horny sponge</name>
    <dbReference type="NCBI Taxonomy" id="519541"/>
    <lineage>
        <taxon>Eukaryota</taxon>
        <taxon>Metazoa</taxon>
        <taxon>Porifera</taxon>
        <taxon>Demospongiae</taxon>
        <taxon>Heteroscleromorpha</taxon>
        <taxon>Tetractinellida</taxon>
        <taxon>Astrophorina</taxon>
        <taxon>Geodiidae</taxon>
        <taxon>Geodia</taxon>
    </lineage>
</organism>
<protein>
    <submittedName>
        <fullName evidence="1">Uncharacterized protein</fullName>
    </submittedName>
</protein>
<proteinExistence type="predicted"/>
<keyword evidence="2" id="KW-1185">Reference proteome</keyword>
<gene>
    <name evidence="1" type="ORF">GBAR_LOCUS11397</name>
</gene>
<dbReference type="Proteomes" id="UP001174909">
    <property type="component" value="Unassembled WGS sequence"/>
</dbReference>
<comment type="caution">
    <text evidence="1">The sequence shown here is derived from an EMBL/GenBank/DDBJ whole genome shotgun (WGS) entry which is preliminary data.</text>
</comment>
<evidence type="ECO:0000313" key="2">
    <source>
        <dbReference type="Proteomes" id="UP001174909"/>
    </source>
</evidence>
<sequence>MIPSPHRSRPSYPRPGATLSWNTTLTLHCVMDTWISVL</sequence>
<dbReference type="EMBL" id="CASHTH010001712">
    <property type="protein sequence ID" value="CAI8018866.1"/>
    <property type="molecule type" value="Genomic_DNA"/>
</dbReference>
<dbReference type="AlphaFoldDB" id="A0AA35WJ01"/>